<evidence type="ECO:0000313" key="1">
    <source>
        <dbReference type="EMBL" id="CRK90460.1"/>
    </source>
</evidence>
<dbReference type="Proteomes" id="UP000183832">
    <property type="component" value="Unassembled WGS sequence"/>
</dbReference>
<reference evidence="1 2" key="1">
    <citation type="submission" date="2015-04" db="EMBL/GenBank/DDBJ databases">
        <authorList>
            <person name="Syromyatnikov M.Y."/>
            <person name="Popov V.N."/>
        </authorList>
    </citation>
    <scope>NUCLEOTIDE SEQUENCE [LARGE SCALE GENOMIC DNA]</scope>
</reference>
<proteinExistence type="predicted"/>
<sequence length="94" mass="11170">MPDEEVDRDFKFPVLLKLISEYVEQYEWEKKNPLTTENFIESKFRLKIVTDLANRIKILNRWLLQISSNPISSFMFSISESSAISFRVTFESED</sequence>
<name>A0A1J1HSV5_9DIPT</name>
<organism evidence="1 2">
    <name type="scientific">Clunio marinus</name>
    <dbReference type="NCBI Taxonomy" id="568069"/>
    <lineage>
        <taxon>Eukaryota</taxon>
        <taxon>Metazoa</taxon>
        <taxon>Ecdysozoa</taxon>
        <taxon>Arthropoda</taxon>
        <taxon>Hexapoda</taxon>
        <taxon>Insecta</taxon>
        <taxon>Pterygota</taxon>
        <taxon>Neoptera</taxon>
        <taxon>Endopterygota</taxon>
        <taxon>Diptera</taxon>
        <taxon>Nematocera</taxon>
        <taxon>Chironomoidea</taxon>
        <taxon>Chironomidae</taxon>
        <taxon>Clunio</taxon>
    </lineage>
</organism>
<gene>
    <name evidence="1" type="ORF">CLUMA_CG004212</name>
</gene>
<dbReference type="EMBL" id="CVRI01000019">
    <property type="protein sequence ID" value="CRK90460.1"/>
    <property type="molecule type" value="Genomic_DNA"/>
</dbReference>
<accession>A0A1J1HSV5</accession>
<evidence type="ECO:0000313" key="2">
    <source>
        <dbReference type="Proteomes" id="UP000183832"/>
    </source>
</evidence>
<dbReference type="AlphaFoldDB" id="A0A1J1HSV5"/>
<protein>
    <submittedName>
        <fullName evidence="1">CLUMA_CG004212, isoform A</fullName>
    </submittedName>
</protein>
<keyword evidence="2" id="KW-1185">Reference proteome</keyword>